<dbReference type="CDD" id="cd12837">
    <property type="entry name" value="EcCorA-like_u1"/>
    <property type="match status" value="1"/>
</dbReference>
<evidence type="ECO:0000256" key="13">
    <source>
        <dbReference type="SAM" id="Phobius"/>
    </source>
</evidence>
<evidence type="ECO:0000256" key="5">
    <source>
        <dbReference type="ARBA" id="ARBA00022475"/>
    </source>
</evidence>
<dbReference type="FunFam" id="1.20.58.340:FF:000001">
    <property type="entry name" value="Magnesium transport protein CorA"/>
    <property type="match status" value="1"/>
</dbReference>
<dbReference type="EMBL" id="FPCH01000001">
    <property type="protein sequence ID" value="SFV29283.1"/>
    <property type="molecule type" value="Genomic_DNA"/>
</dbReference>
<dbReference type="Pfam" id="PF01544">
    <property type="entry name" value="CorA"/>
    <property type="match status" value="1"/>
</dbReference>
<reference evidence="15" key="1">
    <citation type="submission" date="2016-10" db="EMBL/GenBank/DDBJ databases">
        <authorList>
            <person name="Varghese N."/>
            <person name="Submissions S."/>
        </authorList>
    </citation>
    <scope>NUCLEOTIDE SEQUENCE [LARGE SCALE GENOMIC DNA]</scope>
    <source>
        <strain evidence="15">DSM 1565</strain>
    </source>
</reference>
<dbReference type="GO" id="GO:0015087">
    <property type="term" value="F:cobalt ion transmembrane transporter activity"/>
    <property type="evidence" value="ECO:0007669"/>
    <property type="project" value="TreeGrafter"/>
</dbReference>
<dbReference type="RefSeq" id="WP_092866444.1">
    <property type="nucleotide sequence ID" value="NZ_FPCH01000001.1"/>
</dbReference>
<keyword evidence="4" id="KW-0813">Transport</keyword>
<keyword evidence="11 13" id="KW-0472">Membrane</keyword>
<gene>
    <name evidence="14" type="ORF">SAMN04488557_1213</name>
</gene>
<keyword evidence="6" id="KW-0997">Cell inner membrane</keyword>
<comment type="catalytic activity">
    <reaction evidence="12">
        <text>Mg(2+)(in) = Mg(2+)(out)</text>
        <dbReference type="Rhea" id="RHEA:29827"/>
        <dbReference type="ChEBI" id="CHEBI:18420"/>
    </reaction>
</comment>
<keyword evidence="7 13" id="KW-0812">Transmembrane</keyword>
<evidence type="ECO:0000313" key="15">
    <source>
        <dbReference type="Proteomes" id="UP000199423"/>
    </source>
</evidence>
<name>A0A1I7N3X2_9HYPH</name>
<sequence length="334" mass="37345">MLRSYRRENSHLVLAQEGIAAETAGPIDLPFWIDLYNPAPQDNRYVEQLLGISLPTREEMQEIEVSARLYQEDGAEFMTLTAASQLESDEPINTPITFVLKGTTLVTVRYAEPKAFANFVVRAQRSNTVPVGNGEQIMMGLIEALLDRMADALERVGTGIDQVSRQVFRKGGKGKEKASPSSEDLQAVIERIGQDGDLLTKVRESLVSINRVLTYHTSVDQQDKKVTKEAKARSKVLYRDVVALTDQATFLSSKVNFLLDATLGLINLQQNQIIKIFSVAAVVFLPPTLVASIYGMNFADIPELRWGLGYPFALGMMVISAILPYLYFKRRRWL</sequence>
<dbReference type="InterPro" id="IPR002523">
    <property type="entry name" value="MgTranspt_CorA/ZnTranspt_ZntB"/>
</dbReference>
<evidence type="ECO:0000256" key="6">
    <source>
        <dbReference type="ARBA" id="ARBA00022519"/>
    </source>
</evidence>
<evidence type="ECO:0000256" key="10">
    <source>
        <dbReference type="ARBA" id="ARBA00023065"/>
    </source>
</evidence>
<keyword evidence="15" id="KW-1185">Reference proteome</keyword>
<keyword evidence="9 13" id="KW-1133">Transmembrane helix</keyword>
<dbReference type="InterPro" id="IPR045863">
    <property type="entry name" value="CorA_TM1_TM2"/>
</dbReference>
<dbReference type="GO" id="GO:0015095">
    <property type="term" value="F:magnesium ion transmembrane transporter activity"/>
    <property type="evidence" value="ECO:0007669"/>
    <property type="project" value="TreeGrafter"/>
</dbReference>
<comment type="similarity">
    <text evidence="2">Belongs to the CorA metal ion transporter (MIT) (TC 1.A.35) family.</text>
</comment>
<dbReference type="AlphaFoldDB" id="A0A1I7N3X2"/>
<dbReference type="SUPFAM" id="SSF144083">
    <property type="entry name" value="Magnesium transport protein CorA, transmembrane region"/>
    <property type="match status" value="1"/>
</dbReference>
<accession>A0A1I7N3X2</accession>
<organism evidence="14 15">
    <name type="scientific">Hyphomicrobium facile</name>
    <dbReference type="NCBI Taxonomy" id="51670"/>
    <lineage>
        <taxon>Bacteria</taxon>
        <taxon>Pseudomonadati</taxon>
        <taxon>Pseudomonadota</taxon>
        <taxon>Alphaproteobacteria</taxon>
        <taxon>Hyphomicrobiales</taxon>
        <taxon>Hyphomicrobiaceae</taxon>
        <taxon>Hyphomicrobium</taxon>
    </lineage>
</organism>
<dbReference type="GO" id="GO:0005886">
    <property type="term" value="C:plasma membrane"/>
    <property type="evidence" value="ECO:0007669"/>
    <property type="project" value="UniProtKB-SubCell"/>
</dbReference>
<dbReference type="Gene3D" id="1.20.58.340">
    <property type="entry name" value="Magnesium transport protein CorA, transmembrane region"/>
    <property type="match status" value="2"/>
</dbReference>
<evidence type="ECO:0000256" key="4">
    <source>
        <dbReference type="ARBA" id="ARBA00022448"/>
    </source>
</evidence>
<comment type="subcellular location">
    <subcellularLocation>
        <location evidence="1">Cell inner membrane</location>
        <topology evidence="1">Multi-pass membrane protein</topology>
    </subcellularLocation>
</comment>
<dbReference type="PANTHER" id="PTHR47685:SF1">
    <property type="entry name" value="MAGNESIUM TRANSPORT PROTEIN CORA"/>
    <property type="match status" value="1"/>
</dbReference>
<evidence type="ECO:0000256" key="7">
    <source>
        <dbReference type="ARBA" id="ARBA00022692"/>
    </source>
</evidence>
<protein>
    <recommendedName>
        <fullName evidence="3">Magnesium transport protein CorA</fullName>
    </recommendedName>
</protein>
<dbReference type="SUPFAM" id="SSF143865">
    <property type="entry name" value="CorA soluble domain-like"/>
    <property type="match status" value="1"/>
</dbReference>
<evidence type="ECO:0000256" key="11">
    <source>
        <dbReference type="ARBA" id="ARBA00023136"/>
    </source>
</evidence>
<evidence type="ECO:0000256" key="8">
    <source>
        <dbReference type="ARBA" id="ARBA00022842"/>
    </source>
</evidence>
<evidence type="ECO:0000256" key="1">
    <source>
        <dbReference type="ARBA" id="ARBA00004429"/>
    </source>
</evidence>
<evidence type="ECO:0000256" key="9">
    <source>
        <dbReference type="ARBA" id="ARBA00022989"/>
    </source>
</evidence>
<dbReference type="PANTHER" id="PTHR47685">
    <property type="entry name" value="MAGNESIUM TRANSPORT PROTEIN CORA"/>
    <property type="match status" value="1"/>
</dbReference>
<feature type="transmembrane region" description="Helical" evidence="13">
    <location>
        <begin position="276"/>
        <end position="296"/>
    </location>
</feature>
<evidence type="ECO:0000256" key="12">
    <source>
        <dbReference type="ARBA" id="ARBA00034269"/>
    </source>
</evidence>
<proteinExistence type="inferred from homology"/>
<dbReference type="STRING" id="51670.SAMN04488557_1213"/>
<dbReference type="GO" id="GO:0015099">
    <property type="term" value="F:nickel cation transmembrane transporter activity"/>
    <property type="evidence" value="ECO:0007669"/>
    <property type="project" value="TreeGrafter"/>
</dbReference>
<evidence type="ECO:0000256" key="3">
    <source>
        <dbReference type="ARBA" id="ARBA00019439"/>
    </source>
</evidence>
<dbReference type="InterPro" id="IPR050829">
    <property type="entry name" value="CorA_MIT"/>
</dbReference>
<keyword evidence="8" id="KW-0460">Magnesium</keyword>
<keyword evidence="5" id="KW-1003">Cell membrane</keyword>
<dbReference type="Gene3D" id="3.30.460.20">
    <property type="entry name" value="CorA soluble domain-like"/>
    <property type="match status" value="1"/>
</dbReference>
<keyword evidence="10" id="KW-0406">Ion transport</keyword>
<dbReference type="Proteomes" id="UP000199423">
    <property type="component" value="Unassembled WGS sequence"/>
</dbReference>
<dbReference type="OrthoDB" id="9803416at2"/>
<evidence type="ECO:0000256" key="2">
    <source>
        <dbReference type="ARBA" id="ARBA00009765"/>
    </source>
</evidence>
<evidence type="ECO:0000313" key="14">
    <source>
        <dbReference type="EMBL" id="SFV29283.1"/>
    </source>
</evidence>
<dbReference type="InterPro" id="IPR045861">
    <property type="entry name" value="CorA_cytoplasmic_dom"/>
</dbReference>
<feature type="transmembrane region" description="Helical" evidence="13">
    <location>
        <begin position="308"/>
        <end position="328"/>
    </location>
</feature>